<dbReference type="RefSeq" id="WP_312747923.1">
    <property type="nucleotide sequence ID" value="NZ_CP116968.1"/>
</dbReference>
<dbReference type="EMBL" id="CP116968">
    <property type="protein sequence ID" value="WNM63370.1"/>
    <property type="molecule type" value="Genomic_DNA"/>
</dbReference>
<evidence type="ECO:0000313" key="2">
    <source>
        <dbReference type="EMBL" id="WNM63370.1"/>
    </source>
</evidence>
<protein>
    <recommendedName>
        <fullName evidence="1">DUF6883 domain-containing protein</fullName>
    </recommendedName>
</protein>
<sequence length="110" mass="12595">MKLSNTARAIVDVRKLRDYCLSREHPRGQHKARVFQSALGWTAASAEEVRRRLLEVVQKEEATFLGSDDYGKRYALDFSVHGPAGPVTVRSLWIVRRAEDFPRFASCYIL</sequence>
<gene>
    <name evidence="2" type="ORF">PQG83_06335</name>
</gene>
<accession>A0AA96GMV9</accession>
<dbReference type="AlphaFoldDB" id="A0AA96GMV9"/>
<dbReference type="Pfam" id="PF21814">
    <property type="entry name" value="DUF6883"/>
    <property type="match status" value="1"/>
</dbReference>
<proteinExistence type="predicted"/>
<reference evidence="2 3" key="1">
    <citation type="submission" date="2023-01" db="EMBL/GenBank/DDBJ databases">
        <title>Cultivation and genomic characterization of new, ubiquitous marine nitrite-oxidizing bacteria from the Nitrospirales.</title>
        <authorList>
            <person name="Mueller A.J."/>
            <person name="Daebeler A."/>
            <person name="Herbold C.W."/>
            <person name="Kirkegaard R.H."/>
            <person name="Daims H."/>
        </authorList>
    </citation>
    <scope>NUCLEOTIDE SEQUENCE [LARGE SCALE GENOMIC DNA]</scope>
    <source>
        <strain evidence="2 3">DK</strain>
    </source>
</reference>
<organism evidence="2 3">
    <name type="scientific">Candidatus Nitrospira neomarina</name>
    <dbReference type="NCBI Taxonomy" id="3020899"/>
    <lineage>
        <taxon>Bacteria</taxon>
        <taxon>Pseudomonadati</taxon>
        <taxon>Nitrospirota</taxon>
        <taxon>Nitrospiria</taxon>
        <taxon>Nitrospirales</taxon>
        <taxon>Nitrospiraceae</taxon>
        <taxon>Nitrospira</taxon>
    </lineage>
</organism>
<keyword evidence="3" id="KW-1185">Reference proteome</keyword>
<dbReference type="KEGG" id="nneo:PQG83_06335"/>
<feature type="domain" description="DUF6883" evidence="1">
    <location>
        <begin position="2"/>
        <end position="109"/>
    </location>
</feature>
<dbReference type="Proteomes" id="UP001302494">
    <property type="component" value="Chromosome"/>
</dbReference>
<evidence type="ECO:0000259" key="1">
    <source>
        <dbReference type="Pfam" id="PF21814"/>
    </source>
</evidence>
<name>A0AA96GMV9_9BACT</name>
<evidence type="ECO:0000313" key="3">
    <source>
        <dbReference type="Proteomes" id="UP001302494"/>
    </source>
</evidence>
<dbReference type="InterPro" id="IPR049250">
    <property type="entry name" value="DUF6883"/>
</dbReference>